<feature type="non-terminal residue" evidence="1">
    <location>
        <position position="58"/>
    </location>
</feature>
<protein>
    <submittedName>
        <fullName evidence="1">Uncharacterized protein</fullName>
    </submittedName>
</protein>
<accession>A0ACB9VUC2</accession>
<organism evidence="1 2">
    <name type="scientific">Chaenocephalus aceratus</name>
    <name type="common">Blackfin icefish</name>
    <name type="synonym">Chaenichthys aceratus</name>
    <dbReference type="NCBI Taxonomy" id="36190"/>
    <lineage>
        <taxon>Eukaryota</taxon>
        <taxon>Metazoa</taxon>
        <taxon>Chordata</taxon>
        <taxon>Craniata</taxon>
        <taxon>Vertebrata</taxon>
        <taxon>Euteleostomi</taxon>
        <taxon>Actinopterygii</taxon>
        <taxon>Neopterygii</taxon>
        <taxon>Teleostei</taxon>
        <taxon>Neoteleostei</taxon>
        <taxon>Acanthomorphata</taxon>
        <taxon>Eupercaria</taxon>
        <taxon>Perciformes</taxon>
        <taxon>Notothenioidei</taxon>
        <taxon>Channichthyidae</taxon>
        <taxon>Chaenocephalus</taxon>
    </lineage>
</organism>
<sequence length="58" mass="5633">SSANKFLTQRDTSKTASPGGTVTISATGSSDIAAPLAPTLAPVEGLGLAVGMMEDLAG</sequence>
<dbReference type="EMBL" id="CM043799">
    <property type="protein sequence ID" value="KAI4803714.1"/>
    <property type="molecule type" value="Genomic_DNA"/>
</dbReference>
<reference evidence="1" key="1">
    <citation type="submission" date="2022-05" db="EMBL/GenBank/DDBJ databases">
        <title>Chromosome-level genome of Chaenocephalus aceratus.</title>
        <authorList>
            <person name="Park H."/>
        </authorList>
    </citation>
    <scope>NUCLEOTIDE SEQUENCE</scope>
    <source>
        <strain evidence="1">KU_202001</strain>
    </source>
</reference>
<keyword evidence="2" id="KW-1185">Reference proteome</keyword>
<evidence type="ECO:0000313" key="1">
    <source>
        <dbReference type="EMBL" id="KAI4803714.1"/>
    </source>
</evidence>
<name>A0ACB9VUC2_CHAAC</name>
<gene>
    <name evidence="1" type="ORF">KUCAC02_025368</name>
</gene>
<evidence type="ECO:0000313" key="2">
    <source>
        <dbReference type="Proteomes" id="UP001057452"/>
    </source>
</evidence>
<comment type="caution">
    <text evidence="1">The sequence shown here is derived from an EMBL/GenBank/DDBJ whole genome shotgun (WGS) entry which is preliminary data.</text>
</comment>
<proteinExistence type="predicted"/>
<dbReference type="Proteomes" id="UP001057452">
    <property type="component" value="Chromosome 15"/>
</dbReference>
<feature type="non-terminal residue" evidence="1">
    <location>
        <position position="1"/>
    </location>
</feature>